<organism evidence="2 3">
    <name type="scientific">Novipirellula rosea</name>
    <dbReference type="NCBI Taxonomy" id="1031540"/>
    <lineage>
        <taxon>Bacteria</taxon>
        <taxon>Pseudomonadati</taxon>
        <taxon>Planctomycetota</taxon>
        <taxon>Planctomycetia</taxon>
        <taxon>Pirellulales</taxon>
        <taxon>Pirellulaceae</taxon>
        <taxon>Novipirellula</taxon>
    </lineage>
</organism>
<comment type="caution">
    <text evidence="2">The sequence shown here is derived from an EMBL/GenBank/DDBJ whole genome shotgun (WGS) entry which is preliminary data.</text>
</comment>
<dbReference type="Proteomes" id="UP001500840">
    <property type="component" value="Unassembled WGS sequence"/>
</dbReference>
<proteinExistence type="predicted"/>
<sequence length="43" mass="4335">MTGDRGEGYLVMGDIGLRASPVPATSPERSTGEVGRALKASSG</sequence>
<evidence type="ECO:0000256" key="1">
    <source>
        <dbReference type="SAM" id="MobiDB-lite"/>
    </source>
</evidence>
<feature type="region of interest" description="Disordered" evidence="1">
    <location>
        <begin position="18"/>
        <end position="43"/>
    </location>
</feature>
<keyword evidence="3" id="KW-1185">Reference proteome</keyword>
<evidence type="ECO:0000313" key="2">
    <source>
        <dbReference type="EMBL" id="GAA4465609.1"/>
    </source>
</evidence>
<protein>
    <submittedName>
        <fullName evidence="2">Uncharacterized protein</fullName>
    </submittedName>
</protein>
<gene>
    <name evidence="2" type="ORF">GCM10023156_53530</name>
</gene>
<name>A0ABP8NDP2_9BACT</name>
<evidence type="ECO:0000313" key="3">
    <source>
        <dbReference type="Proteomes" id="UP001500840"/>
    </source>
</evidence>
<dbReference type="EMBL" id="BAABGA010000076">
    <property type="protein sequence ID" value="GAA4465609.1"/>
    <property type="molecule type" value="Genomic_DNA"/>
</dbReference>
<reference evidence="3" key="1">
    <citation type="journal article" date="2019" name="Int. J. Syst. Evol. Microbiol.">
        <title>The Global Catalogue of Microorganisms (GCM) 10K type strain sequencing project: providing services to taxonomists for standard genome sequencing and annotation.</title>
        <authorList>
            <consortium name="The Broad Institute Genomics Platform"/>
            <consortium name="The Broad Institute Genome Sequencing Center for Infectious Disease"/>
            <person name="Wu L."/>
            <person name="Ma J."/>
        </authorList>
    </citation>
    <scope>NUCLEOTIDE SEQUENCE [LARGE SCALE GENOMIC DNA]</scope>
    <source>
        <strain evidence="3">JCM 17759</strain>
    </source>
</reference>
<accession>A0ABP8NDP2</accession>